<sequence length="456" mass="45802">MSTFQGLSVALSSLQSQRRAMDVAGQNIANAATPGYTRQRADLVSQAGPVNPISNVRGWTTGNGVAVADITRLTDRLASSRVEITTADAALASTRSGVLDAVQAGFNEPGDTGLQHKLGQMWTAWSALGDQDPLGTGGAAARVTVAGRSEEVAATLREGAAQTAATWGDVRAELGTLETSVNSIATSVADYNRLITITETTGATAHELADQRDQLVRQLSQLVGATSRPRPDGGVDVLVGGEALVTGAVARQVAVAGPLAMGGAATGPTTVTFADTGATAAVGGAAAALTEALTTTIPGVMAGYDRVAQSVATRVNAAHGDPAVFTAAGGGPVTAANVTASIAPSDIRAGTGGRGVEVADAVAALAEDPTGPDGQWRTFVIGVAGAASAAEVRATATQTNSDAARGALVASTAVDVDSEMVDLLTYQRAYEGAARVLTTVDQMLDTLINRTGVVGR</sequence>
<reference evidence="10 11" key="1">
    <citation type="submission" date="2020-05" db="EMBL/GenBank/DDBJ databases">
        <title>MicrobeNet Type strains.</title>
        <authorList>
            <person name="Nicholson A.C."/>
        </authorList>
    </citation>
    <scope>NUCLEOTIDE SEQUENCE [LARGE SCALE GENOMIC DNA]</scope>
    <source>
        <strain evidence="10 11">JCM 14547</strain>
    </source>
</reference>
<evidence type="ECO:0000256" key="1">
    <source>
        <dbReference type="ARBA" id="ARBA00004365"/>
    </source>
</evidence>
<comment type="similarity">
    <text evidence="3">Belongs to the flagella basal body rod proteins family.</text>
</comment>
<dbReference type="InterPro" id="IPR010930">
    <property type="entry name" value="Flg_bb/hook_C_dom"/>
</dbReference>
<evidence type="ECO:0000256" key="5">
    <source>
        <dbReference type="ARBA" id="ARBA00022525"/>
    </source>
</evidence>
<comment type="caution">
    <text evidence="10">The sequence shown here is derived from an EMBL/GenBank/DDBJ whole genome shotgun (WGS) entry which is preliminary data.</text>
</comment>
<evidence type="ECO:0000256" key="3">
    <source>
        <dbReference type="ARBA" id="ARBA00009677"/>
    </source>
</evidence>
<protein>
    <recommendedName>
        <fullName evidence="4">Flagellar hook-associated protein 1</fullName>
    </recommendedName>
</protein>
<dbReference type="InterPro" id="IPR053927">
    <property type="entry name" value="FlgK_helical"/>
</dbReference>
<keyword evidence="5" id="KW-0964">Secreted</keyword>
<proteinExistence type="inferred from homology"/>
<evidence type="ECO:0000259" key="9">
    <source>
        <dbReference type="Pfam" id="PF22638"/>
    </source>
</evidence>
<dbReference type="InterPro" id="IPR002371">
    <property type="entry name" value="FlgK"/>
</dbReference>
<dbReference type="SUPFAM" id="SSF64518">
    <property type="entry name" value="Phase 1 flagellin"/>
    <property type="match status" value="1"/>
</dbReference>
<evidence type="ECO:0000256" key="6">
    <source>
        <dbReference type="ARBA" id="ARBA00023143"/>
    </source>
</evidence>
<dbReference type="GO" id="GO:0044780">
    <property type="term" value="P:bacterial-type flagellum assembly"/>
    <property type="evidence" value="ECO:0007669"/>
    <property type="project" value="InterPro"/>
</dbReference>
<keyword evidence="10" id="KW-0966">Cell projection</keyword>
<dbReference type="Proteomes" id="UP000555552">
    <property type="component" value="Unassembled WGS sequence"/>
</dbReference>
<dbReference type="EMBL" id="JABEMA010000125">
    <property type="protein sequence ID" value="NNH23327.1"/>
    <property type="molecule type" value="Genomic_DNA"/>
</dbReference>
<keyword evidence="11" id="KW-1185">Reference proteome</keyword>
<dbReference type="GO" id="GO:0005576">
    <property type="term" value="C:extracellular region"/>
    <property type="evidence" value="ECO:0007669"/>
    <property type="project" value="UniProtKB-SubCell"/>
</dbReference>
<keyword evidence="10" id="KW-0969">Cilium</keyword>
<feature type="domain" description="Flagellar basal body rod protein N-terminal" evidence="7">
    <location>
        <begin position="7"/>
        <end position="37"/>
    </location>
</feature>
<dbReference type="Pfam" id="PF00460">
    <property type="entry name" value="Flg_bb_rod"/>
    <property type="match status" value="1"/>
</dbReference>
<feature type="domain" description="Flagellar hook-associated protein FlgK helical" evidence="9">
    <location>
        <begin position="101"/>
        <end position="320"/>
    </location>
</feature>
<dbReference type="GO" id="GO:0009424">
    <property type="term" value="C:bacterial-type flagellum hook"/>
    <property type="evidence" value="ECO:0007669"/>
    <property type="project" value="InterPro"/>
</dbReference>
<evidence type="ECO:0000313" key="11">
    <source>
        <dbReference type="Proteomes" id="UP000555552"/>
    </source>
</evidence>
<dbReference type="Pfam" id="PF22638">
    <property type="entry name" value="FlgK_D1"/>
    <property type="match status" value="1"/>
</dbReference>
<evidence type="ECO:0000259" key="8">
    <source>
        <dbReference type="Pfam" id="PF06429"/>
    </source>
</evidence>
<evidence type="ECO:0000313" key="10">
    <source>
        <dbReference type="EMBL" id="NNH23327.1"/>
    </source>
</evidence>
<dbReference type="GO" id="GO:0005198">
    <property type="term" value="F:structural molecule activity"/>
    <property type="evidence" value="ECO:0007669"/>
    <property type="project" value="InterPro"/>
</dbReference>
<organism evidence="10 11">
    <name type="scientific">Pseudokineococcus marinus</name>
    <dbReference type="NCBI Taxonomy" id="351215"/>
    <lineage>
        <taxon>Bacteria</taxon>
        <taxon>Bacillati</taxon>
        <taxon>Actinomycetota</taxon>
        <taxon>Actinomycetes</taxon>
        <taxon>Kineosporiales</taxon>
        <taxon>Kineosporiaceae</taxon>
        <taxon>Pseudokineococcus</taxon>
    </lineage>
</organism>
<feature type="domain" description="Flagellar basal-body/hook protein C-terminal" evidence="8">
    <location>
        <begin position="411"/>
        <end position="449"/>
    </location>
</feature>
<dbReference type="InterPro" id="IPR001444">
    <property type="entry name" value="Flag_bb_rod_N"/>
</dbReference>
<dbReference type="PANTHER" id="PTHR30033:SF2">
    <property type="entry name" value="FLAGELLAR HOOK PROTEIN"/>
    <property type="match status" value="1"/>
</dbReference>
<dbReference type="NCBIfam" id="TIGR02492">
    <property type="entry name" value="flgK_ends"/>
    <property type="match status" value="1"/>
</dbReference>
<accession>A0A849BQQ7</accession>
<keyword evidence="6" id="KW-0975">Bacterial flagellum</keyword>
<evidence type="ECO:0000256" key="2">
    <source>
        <dbReference type="ARBA" id="ARBA00004613"/>
    </source>
</evidence>
<gene>
    <name evidence="10" type="primary">flgK</name>
    <name evidence="10" type="ORF">HLB09_09525</name>
</gene>
<name>A0A849BQQ7_9ACTN</name>
<evidence type="ECO:0000256" key="4">
    <source>
        <dbReference type="ARBA" id="ARBA00016244"/>
    </source>
</evidence>
<comment type="subcellular location">
    <subcellularLocation>
        <location evidence="1">Bacterial flagellum</location>
    </subcellularLocation>
    <subcellularLocation>
        <location evidence="2">Secreted</location>
    </subcellularLocation>
</comment>
<dbReference type="Pfam" id="PF06429">
    <property type="entry name" value="Flg_bbr_C"/>
    <property type="match status" value="1"/>
</dbReference>
<dbReference type="AlphaFoldDB" id="A0A849BQQ7"/>
<keyword evidence="10" id="KW-0282">Flagellum</keyword>
<dbReference type="PANTHER" id="PTHR30033">
    <property type="entry name" value="FLAGELLAR HOOK-ASSOCIATED PROTEIN 1"/>
    <property type="match status" value="1"/>
</dbReference>
<evidence type="ECO:0000259" key="7">
    <source>
        <dbReference type="Pfam" id="PF00460"/>
    </source>
</evidence>
<dbReference type="RefSeq" id="WP_171203145.1">
    <property type="nucleotide sequence ID" value="NZ_BAAANP010000058.1"/>
</dbReference>